<evidence type="ECO:0000256" key="1">
    <source>
        <dbReference type="SAM" id="MobiDB-lite"/>
    </source>
</evidence>
<protein>
    <submittedName>
        <fullName evidence="2">Uncharacterized protein</fullName>
    </submittedName>
</protein>
<accession>A0A7S4EMY9</accession>
<feature type="region of interest" description="Disordered" evidence="1">
    <location>
        <begin position="14"/>
        <end position="35"/>
    </location>
</feature>
<dbReference type="AlphaFoldDB" id="A0A7S4EMY9"/>
<gene>
    <name evidence="2" type="ORF">PAUS00366_LOCUS17041</name>
</gene>
<name>A0A7S4EMY9_9STRA</name>
<reference evidence="2" key="1">
    <citation type="submission" date="2021-01" db="EMBL/GenBank/DDBJ databases">
        <authorList>
            <person name="Corre E."/>
            <person name="Pelletier E."/>
            <person name="Niang G."/>
            <person name="Scheremetjew M."/>
            <person name="Finn R."/>
            <person name="Kale V."/>
            <person name="Holt S."/>
            <person name="Cochrane G."/>
            <person name="Meng A."/>
            <person name="Brown T."/>
            <person name="Cohen L."/>
        </authorList>
    </citation>
    <scope>NUCLEOTIDE SEQUENCE</scope>
    <source>
        <strain evidence="2">10249 10 AB</strain>
    </source>
</reference>
<evidence type="ECO:0000313" key="2">
    <source>
        <dbReference type="EMBL" id="CAE0724285.1"/>
    </source>
</evidence>
<proteinExistence type="predicted"/>
<organism evidence="2">
    <name type="scientific">Pseudo-nitzschia australis</name>
    <dbReference type="NCBI Taxonomy" id="44445"/>
    <lineage>
        <taxon>Eukaryota</taxon>
        <taxon>Sar</taxon>
        <taxon>Stramenopiles</taxon>
        <taxon>Ochrophyta</taxon>
        <taxon>Bacillariophyta</taxon>
        <taxon>Bacillariophyceae</taxon>
        <taxon>Bacillariophycidae</taxon>
        <taxon>Bacillariales</taxon>
        <taxon>Bacillariaceae</taxon>
        <taxon>Pseudo-nitzschia</taxon>
    </lineage>
</organism>
<dbReference type="EMBL" id="HBIX01024685">
    <property type="protein sequence ID" value="CAE0724285.1"/>
    <property type="molecule type" value="Transcribed_RNA"/>
</dbReference>
<sequence>MNIINQHEEYLTGDSGSEFNLVEPELPPPPPPRLSLKRRTCTGVRHPSTSVPPQISARCITPELLFPVFDEDTVEIIQGVLTPIIDKQIDNTNAFLPLSAYKDDWKETNPTEGCAKKHRTRKLPQILLPFSTSSSVSDCSAALPLSQPQPHDLKIKELTWRLSSIPPLSVALEKNPSVTKATTPTFGGITAFNISGQVRQEFVDSIIAPIHINNSMGDREKPAFATGLSSIPPIYVFFEDDVTPTKSLFPSQLRMAKHGIINKKSL</sequence>